<evidence type="ECO:0000313" key="2">
    <source>
        <dbReference type="Proteomes" id="UP000179616"/>
    </source>
</evidence>
<dbReference type="Proteomes" id="UP000179616">
    <property type="component" value="Unassembled WGS sequence"/>
</dbReference>
<dbReference type="AlphaFoldDB" id="A0A1S1LDL7"/>
<dbReference type="EMBL" id="MLIK01000004">
    <property type="protein sequence ID" value="OHU30488.1"/>
    <property type="molecule type" value="Genomic_DNA"/>
</dbReference>
<comment type="caution">
    <text evidence="1">The sequence shown here is derived from an EMBL/GenBank/DDBJ whole genome shotgun (WGS) entry which is preliminary data.</text>
</comment>
<keyword evidence="1" id="KW-0378">Hydrolase</keyword>
<reference evidence="1 2" key="1">
    <citation type="submission" date="2016-10" db="EMBL/GenBank/DDBJ databases">
        <title>Evaluation of Human, Veterinary and Environmental Mycobacterium chelonae Isolates by Core Genome Phylogenomic Analysis, Targeted Gene Comparison, and Anti-microbial Susceptibility Patterns: A Tale of Mistaken Identities.</title>
        <authorList>
            <person name="Fogelson S.B."/>
            <person name="Camus A.C."/>
            <person name="Lorenz W."/>
            <person name="Vasireddy R."/>
            <person name="Vasireddy S."/>
            <person name="Smith T."/>
            <person name="Brown-Elliott B.A."/>
            <person name="Wallace R.J.Jr."/>
            <person name="Hasan N.A."/>
            <person name="Reischl U."/>
            <person name="Sanchez S."/>
        </authorList>
    </citation>
    <scope>NUCLEOTIDE SEQUENCE [LARGE SCALE GENOMIC DNA]</scope>
    <source>
        <strain evidence="1 2">1559</strain>
    </source>
</reference>
<evidence type="ECO:0000313" key="1">
    <source>
        <dbReference type="EMBL" id="OHU30488.1"/>
    </source>
</evidence>
<gene>
    <name evidence="1" type="ORF">BKG76_01640</name>
</gene>
<sequence>MMPVNNGQSGPSSAVGRAVHTRRIAFTFDRSAPSRRHFVAGDIAMSHLVALLSGFFPSGEEFFIQSVRRYDRQIADPVLKKQVAGFIGQEMTHGIQHRELNTQLVHRGYWATGLMDRVGTRLVKRMKQHRDRLPDTVARSALAVTAAVEHLTAILGEQVLSVPWIQHQLTDPEVRAMLNWHAIEEMEHKSVAFDVYRYVGGGERMRITAMALTLGLFLSRSAILLASIVTDPWAWRHPVRTLRSVVALPRTPLFAGLWAKIRCYLRPGFHPDDIDHGPLLEKWRDEYFGPEGILLDHLK</sequence>
<protein>
    <submittedName>
        <fullName evidence="1">Metal-dependent hydrolase</fullName>
    </submittedName>
</protein>
<accession>A0A1S1LDL7</accession>
<dbReference type="STRING" id="948102.BKG76_01640"/>
<dbReference type="Pfam" id="PF10118">
    <property type="entry name" value="Metal_hydrol"/>
    <property type="match status" value="1"/>
</dbReference>
<organism evidence="1 2">
    <name type="scientific">Mycobacteroides franklinii</name>
    <dbReference type="NCBI Taxonomy" id="948102"/>
    <lineage>
        <taxon>Bacteria</taxon>
        <taxon>Bacillati</taxon>
        <taxon>Actinomycetota</taxon>
        <taxon>Actinomycetes</taxon>
        <taxon>Mycobacteriales</taxon>
        <taxon>Mycobacteriaceae</taxon>
        <taxon>Mycobacteroides</taxon>
    </lineage>
</organism>
<dbReference type="PANTHER" id="PTHR39456:SF1">
    <property type="entry name" value="METAL-DEPENDENT HYDROLASE"/>
    <property type="match status" value="1"/>
</dbReference>
<dbReference type="PANTHER" id="PTHR39456">
    <property type="entry name" value="METAL-DEPENDENT HYDROLASE"/>
    <property type="match status" value="1"/>
</dbReference>
<dbReference type="InterPro" id="IPR016516">
    <property type="entry name" value="UCP07580"/>
</dbReference>
<name>A0A1S1LDL7_9MYCO</name>
<proteinExistence type="predicted"/>
<dbReference type="GO" id="GO:0016787">
    <property type="term" value="F:hydrolase activity"/>
    <property type="evidence" value="ECO:0007669"/>
    <property type="project" value="UniProtKB-KW"/>
</dbReference>
<dbReference type="PIRSF" id="PIRSF007580">
    <property type="entry name" value="UCP07580"/>
    <property type="match status" value="1"/>
</dbReference>